<dbReference type="Gene3D" id="2.40.50.140">
    <property type="entry name" value="Nucleic acid-binding proteins"/>
    <property type="match status" value="1"/>
</dbReference>
<dbReference type="Pfam" id="PF02565">
    <property type="entry name" value="RecO_C"/>
    <property type="match status" value="1"/>
</dbReference>
<dbReference type="InterPro" id="IPR037278">
    <property type="entry name" value="ARFGAP/RecO"/>
</dbReference>
<keyword evidence="10" id="KW-1185">Reference proteome</keyword>
<dbReference type="GO" id="GO:0006310">
    <property type="term" value="P:DNA recombination"/>
    <property type="evidence" value="ECO:0007669"/>
    <property type="project" value="UniProtKB-UniRule"/>
</dbReference>
<dbReference type="Gene3D" id="1.20.1440.120">
    <property type="entry name" value="Recombination protein O, C-terminal domain"/>
    <property type="match status" value="1"/>
</dbReference>
<dbReference type="GO" id="GO:0006302">
    <property type="term" value="P:double-strand break repair"/>
    <property type="evidence" value="ECO:0007669"/>
    <property type="project" value="TreeGrafter"/>
</dbReference>
<sequence length="227" mass="24950">MKKGIYLKETGVILSTLPYGDSGSIVKVFTAESGLMSYFAKNGPSAKGKLSPFEPFTLGEISYEEGNGSLALLREFKVSNYHLPIRESLERIEAAALMADALDKTQGPGLEAPDLFTLFCLYLKWLPQAKNPFTLAASFYLKTMKHEGVLHITPDCTGCGNPLGECLLCEGTALCTDCALEGTALEPEETQLVLLLTLAREFKDIKQEEISPRLLQALRLFFENTTQ</sequence>
<evidence type="ECO:0000313" key="9">
    <source>
        <dbReference type="EMBL" id="CRX37774.1"/>
    </source>
</evidence>
<dbReference type="SUPFAM" id="SSF50249">
    <property type="entry name" value="Nucleic acid-binding proteins"/>
    <property type="match status" value="1"/>
</dbReference>
<gene>
    <name evidence="7 9" type="primary">recO</name>
    <name evidence="9" type="ORF">ELAC_0417</name>
</gene>
<evidence type="ECO:0000256" key="6">
    <source>
        <dbReference type="ARBA" id="ARBA00033409"/>
    </source>
</evidence>
<comment type="function">
    <text evidence="7">Involved in DNA repair and RecF pathway recombination.</text>
</comment>
<evidence type="ECO:0000256" key="7">
    <source>
        <dbReference type="HAMAP-Rule" id="MF_00201"/>
    </source>
</evidence>
<name>A0A0H5DQE4_9BACT</name>
<dbReference type="GO" id="GO:0043590">
    <property type="term" value="C:bacterial nucleoid"/>
    <property type="evidence" value="ECO:0007669"/>
    <property type="project" value="TreeGrafter"/>
</dbReference>
<dbReference type="Pfam" id="PF11967">
    <property type="entry name" value="RecO_N"/>
    <property type="match status" value="1"/>
</dbReference>
<dbReference type="SUPFAM" id="SSF57863">
    <property type="entry name" value="ArfGap/RecO-like zinc finger"/>
    <property type="match status" value="1"/>
</dbReference>
<dbReference type="OrthoDB" id="9789152at2"/>
<evidence type="ECO:0000256" key="3">
    <source>
        <dbReference type="ARBA" id="ARBA00022763"/>
    </source>
</evidence>
<keyword evidence="5 7" id="KW-0234">DNA repair</keyword>
<dbReference type="Gene3D" id="6.20.220.20">
    <property type="entry name" value="Recombination protein O, zinc-binding domain"/>
    <property type="match status" value="1"/>
</dbReference>
<comment type="similarity">
    <text evidence="1 7">Belongs to the RecO family.</text>
</comment>
<dbReference type="InterPro" id="IPR022572">
    <property type="entry name" value="DNA_rep/recomb_RecO_N"/>
</dbReference>
<dbReference type="Proteomes" id="UP000220251">
    <property type="component" value="Unassembled WGS sequence"/>
</dbReference>
<dbReference type="HAMAP" id="MF_00201">
    <property type="entry name" value="RecO"/>
    <property type="match status" value="1"/>
</dbReference>
<keyword evidence="3 7" id="KW-0227">DNA damage</keyword>
<dbReference type="PANTHER" id="PTHR33991:SF1">
    <property type="entry name" value="DNA REPAIR PROTEIN RECO"/>
    <property type="match status" value="1"/>
</dbReference>
<dbReference type="InterPro" id="IPR012340">
    <property type="entry name" value="NA-bd_OB-fold"/>
</dbReference>
<evidence type="ECO:0000256" key="5">
    <source>
        <dbReference type="ARBA" id="ARBA00023204"/>
    </source>
</evidence>
<reference evidence="10" key="1">
    <citation type="submission" date="2015-06" db="EMBL/GenBank/DDBJ databases">
        <authorList>
            <person name="Bertelli C."/>
        </authorList>
    </citation>
    <scope>NUCLEOTIDE SEQUENCE [LARGE SCALE GENOMIC DNA]</scope>
    <source>
        <strain evidence="10">CRIB-30</strain>
    </source>
</reference>
<dbReference type="InterPro" id="IPR003717">
    <property type="entry name" value="RecO"/>
</dbReference>
<feature type="domain" description="DNA replication/recombination mediator RecO N-terminal" evidence="8">
    <location>
        <begin position="7"/>
        <end position="79"/>
    </location>
</feature>
<evidence type="ECO:0000256" key="1">
    <source>
        <dbReference type="ARBA" id="ARBA00007452"/>
    </source>
</evidence>
<dbReference type="NCBIfam" id="TIGR00613">
    <property type="entry name" value="reco"/>
    <property type="match status" value="1"/>
</dbReference>
<dbReference type="EMBL" id="CWGJ01000006">
    <property type="protein sequence ID" value="CRX37774.1"/>
    <property type="molecule type" value="Genomic_DNA"/>
</dbReference>
<dbReference type="AlphaFoldDB" id="A0A0H5DQE4"/>
<proteinExistence type="inferred from homology"/>
<evidence type="ECO:0000259" key="8">
    <source>
        <dbReference type="Pfam" id="PF11967"/>
    </source>
</evidence>
<evidence type="ECO:0000313" key="10">
    <source>
        <dbReference type="Proteomes" id="UP000220251"/>
    </source>
</evidence>
<dbReference type="RefSeq" id="WP_098037629.1">
    <property type="nucleotide sequence ID" value="NZ_CWGJ01000006.1"/>
</dbReference>
<accession>A0A0H5DQE4</accession>
<keyword evidence="4 7" id="KW-0233">DNA recombination</keyword>
<dbReference type="PANTHER" id="PTHR33991">
    <property type="entry name" value="DNA REPAIR PROTEIN RECO"/>
    <property type="match status" value="1"/>
</dbReference>
<evidence type="ECO:0000256" key="2">
    <source>
        <dbReference type="ARBA" id="ARBA00021310"/>
    </source>
</evidence>
<organism evidence="9 10">
    <name type="scientific">Estrella lausannensis</name>
    <dbReference type="NCBI Taxonomy" id="483423"/>
    <lineage>
        <taxon>Bacteria</taxon>
        <taxon>Pseudomonadati</taxon>
        <taxon>Chlamydiota</taxon>
        <taxon>Chlamydiia</taxon>
        <taxon>Parachlamydiales</taxon>
        <taxon>Candidatus Criblamydiaceae</taxon>
        <taxon>Estrella</taxon>
    </lineage>
</organism>
<evidence type="ECO:0000256" key="4">
    <source>
        <dbReference type="ARBA" id="ARBA00023172"/>
    </source>
</evidence>
<dbReference type="InterPro" id="IPR042242">
    <property type="entry name" value="RecO_C"/>
</dbReference>
<protein>
    <recommendedName>
        <fullName evidence="2 7">DNA repair protein RecO</fullName>
    </recommendedName>
    <alternativeName>
        <fullName evidence="6 7">Recombination protein O</fullName>
    </alternativeName>
</protein>